<name>A0ABU6WAA4_9FABA</name>
<reference evidence="1 2" key="1">
    <citation type="journal article" date="2023" name="Plants (Basel)">
        <title>Bridging the Gap: Combining Genomics and Transcriptomics Approaches to Understand Stylosanthes scabra, an Orphan Legume from the Brazilian Caatinga.</title>
        <authorList>
            <person name="Ferreira-Neto J.R.C."/>
            <person name="da Silva M.D."/>
            <person name="Binneck E."/>
            <person name="de Melo N.F."/>
            <person name="da Silva R.H."/>
            <person name="de Melo A.L.T.M."/>
            <person name="Pandolfi V."/>
            <person name="Bustamante F.O."/>
            <person name="Brasileiro-Vidal A.C."/>
            <person name="Benko-Iseppon A.M."/>
        </authorList>
    </citation>
    <scope>NUCLEOTIDE SEQUENCE [LARGE SCALE GENOMIC DNA]</scope>
    <source>
        <tissue evidence="1">Leaves</tissue>
    </source>
</reference>
<dbReference type="Proteomes" id="UP001341840">
    <property type="component" value="Unassembled WGS sequence"/>
</dbReference>
<sequence>MKQEVAISHQMRFAGKISEVPFSGYGDLVRLGDMVVMEGRGAVRWSVEQSVPLGVRLYGATVFLKNAINWGCDFVLRIVCFANRMLREELRFRDRRPIFRTRYPQSQFLHPACYQDLSASP</sequence>
<evidence type="ECO:0000313" key="2">
    <source>
        <dbReference type="Proteomes" id="UP001341840"/>
    </source>
</evidence>
<keyword evidence="2" id="KW-1185">Reference proteome</keyword>
<accession>A0ABU6WAA4</accession>
<organism evidence="1 2">
    <name type="scientific">Stylosanthes scabra</name>
    <dbReference type="NCBI Taxonomy" id="79078"/>
    <lineage>
        <taxon>Eukaryota</taxon>
        <taxon>Viridiplantae</taxon>
        <taxon>Streptophyta</taxon>
        <taxon>Embryophyta</taxon>
        <taxon>Tracheophyta</taxon>
        <taxon>Spermatophyta</taxon>
        <taxon>Magnoliopsida</taxon>
        <taxon>eudicotyledons</taxon>
        <taxon>Gunneridae</taxon>
        <taxon>Pentapetalae</taxon>
        <taxon>rosids</taxon>
        <taxon>fabids</taxon>
        <taxon>Fabales</taxon>
        <taxon>Fabaceae</taxon>
        <taxon>Papilionoideae</taxon>
        <taxon>50 kb inversion clade</taxon>
        <taxon>dalbergioids sensu lato</taxon>
        <taxon>Dalbergieae</taxon>
        <taxon>Pterocarpus clade</taxon>
        <taxon>Stylosanthes</taxon>
    </lineage>
</organism>
<comment type="caution">
    <text evidence="1">The sequence shown here is derived from an EMBL/GenBank/DDBJ whole genome shotgun (WGS) entry which is preliminary data.</text>
</comment>
<protein>
    <submittedName>
        <fullName evidence="1">Uncharacterized protein</fullName>
    </submittedName>
</protein>
<evidence type="ECO:0000313" key="1">
    <source>
        <dbReference type="EMBL" id="MED6182331.1"/>
    </source>
</evidence>
<gene>
    <name evidence="1" type="ORF">PIB30_027573</name>
</gene>
<dbReference type="EMBL" id="JASCZI010181349">
    <property type="protein sequence ID" value="MED6182331.1"/>
    <property type="molecule type" value="Genomic_DNA"/>
</dbReference>
<proteinExistence type="predicted"/>